<dbReference type="RefSeq" id="WP_117892619.1">
    <property type="nucleotide sequence ID" value="NZ_CABJCV010000001.1"/>
</dbReference>
<accession>A0A412G6P8</accession>
<dbReference type="Proteomes" id="UP000284178">
    <property type="component" value="Unassembled WGS sequence"/>
</dbReference>
<evidence type="ECO:0000256" key="1">
    <source>
        <dbReference type="SAM" id="Phobius"/>
    </source>
</evidence>
<sequence length="323" mass="35727">MKKLFLLGLTLALIATIEGFQSSAQKQMIAEMPRLKWASAGYASACYEVQFTAGQQARQRERIAELIAVGQESEASEEDRLNARKLAVMEVKPDAESGLSFYYGGMKNPLHDLFPVSGTPQISFNQAQPVYYTADRKDISAPHMTMIQSADVRVEPFYNSVEQNGTSATLWFFAEQPSDWIALIYQLRQEFPDMTFIKQPIAVDSTVSDTLANQRSGQIFGIAAGITLAALALTLYEVRRQKKQTPAASALNILGRSCGMTGLIAVLEIPVLIILVNRLQGAAWNYYTNFLYTDLFHLYGWIAAGFGLCAAVGWLMARSGRHS</sequence>
<evidence type="ECO:0000313" key="3">
    <source>
        <dbReference type="Proteomes" id="UP000284178"/>
    </source>
</evidence>
<dbReference type="AlphaFoldDB" id="A0A412G6P8"/>
<keyword evidence="3" id="KW-1185">Reference proteome</keyword>
<evidence type="ECO:0000313" key="2">
    <source>
        <dbReference type="EMBL" id="RGR76916.1"/>
    </source>
</evidence>
<comment type="caution">
    <text evidence="2">The sequence shown here is derived from an EMBL/GenBank/DDBJ whole genome shotgun (WGS) entry which is preliminary data.</text>
</comment>
<proteinExistence type="predicted"/>
<protein>
    <submittedName>
        <fullName evidence="2">Uncharacterized protein</fullName>
    </submittedName>
</protein>
<keyword evidence="1" id="KW-0472">Membrane</keyword>
<gene>
    <name evidence="2" type="ORF">DWY25_01075</name>
</gene>
<organism evidence="2 3">
    <name type="scientific">Holdemania filiformis</name>
    <dbReference type="NCBI Taxonomy" id="61171"/>
    <lineage>
        <taxon>Bacteria</taxon>
        <taxon>Bacillati</taxon>
        <taxon>Bacillota</taxon>
        <taxon>Erysipelotrichia</taxon>
        <taxon>Erysipelotrichales</taxon>
        <taxon>Erysipelotrichaceae</taxon>
        <taxon>Holdemania</taxon>
    </lineage>
</organism>
<feature type="transmembrane region" description="Helical" evidence="1">
    <location>
        <begin position="257"/>
        <end position="276"/>
    </location>
</feature>
<dbReference type="EMBL" id="QRUP01000001">
    <property type="protein sequence ID" value="RGR76916.1"/>
    <property type="molecule type" value="Genomic_DNA"/>
</dbReference>
<feature type="transmembrane region" description="Helical" evidence="1">
    <location>
        <begin position="296"/>
        <end position="317"/>
    </location>
</feature>
<reference evidence="2 3" key="1">
    <citation type="submission" date="2018-08" db="EMBL/GenBank/DDBJ databases">
        <title>A genome reference for cultivated species of the human gut microbiota.</title>
        <authorList>
            <person name="Zou Y."/>
            <person name="Xue W."/>
            <person name="Luo G."/>
        </authorList>
    </citation>
    <scope>NUCLEOTIDE SEQUENCE [LARGE SCALE GENOMIC DNA]</scope>
    <source>
        <strain evidence="2 3">AF24-29</strain>
    </source>
</reference>
<keyword evidence="1" id="KW-1133">Transmembrane helix</keyword>
<feature type="transmembrane region" description="Helical" evidence="1">
    <location>
        <begin position="219"/>
        <end position="236"/>
    </location>
</feature>
<name>A0A412G6P8_9FIRM</name>
<keyword evidence="1" id="KW-0812">Transmembrane</keyword>
<dbReference type="GeneID" id="83014000"/>